<keyword evidence="3" id="KW-0378">Hydrolase</keyword>
<dbReference type="GO" id="GO:0017000">
    <property type="term" value="P:antibiotic biosynthetic process"/>
    <property type="evidence" value="ECO:0007669"/>
    <property type="project" value="InterPro"/>
</dbReference>
<dbReference type="Gene3D" id="3.60.20.10">
    <property type="entry name" value="Glutamine Phosphoribosylpyrophosphate, subunit 1, domain 1"/>
    <property type="match status" value="1"/>
</dbReference>
<dbReference type="InterPro" id="IPR023343">
    <property type="entry name" value="Penicillin_amidase_dom1"/>
</dbReference>
<reference evidence="5 6" key="1">
    <citation type="submission" date="2019-07" db="EMBL/GenBank/DDBJ databases">
        <title>Reinekea sp. strain SSH23 genome sequencing and assembly.</title>
        <authorList>
            <person name="Kim I."/>
        </authorList>
    </citation>
    <scope>NUCLEOTIDE SEQUENCE [LARGE SCALE GENOMIC DNA]</scope>
    <source>
        <strain evidence="5 6">SSH23</strain>
    </source>
</reference>
<evidence type="ECO:0000313" key="6">
    <source>
        <dbReference type="Proteomes" id="UP000321764"/>
    </source>
</evidence>
<gene>
    <name evidence="5" type="ORF">FME95_03625</name>
</gene>
<dbReference type="InterPro" id="IPR029055">
    <property type="entry name" value="Ntn_hydrolases_N"/>
</dbReference>
<dbReference type="Pfam" id="PF01804">
    <property type="entry name" value="Penicil_amidase"/>
    <property type="match status" value="1"/>
</dbReference>
<dbReference type="InterPro" id="IPR043146">
    <property type="entry name" value="Penicillin_amidase_N_B-knob"/>
</dbReference>
<dbReference type="Gene3D" id="2.30.120.10">
    <property type="match status" value="1"/>
</dbReference>
<proteinExistence type="inferred from homology"/>
<accession>A0A5C8Z933</accession>
<dbReference type="AlphaFoldDB" id="A0A5C8Z933"/>
<dbReference type="PANTHER" id="PTHR34218">
    <property type="entry name" value="PEPTIDASE S45 PENICILLIN AMIDASE"/>
    <property type="match status" value="1"/>
</dbReference>
<sequence>MSVLDDQNVEIHWSEYDVPHIKAKNYYALGVGYGYAHAQDRLAELCGQAIALRGERCKYYGAEGISTVGFLQTTNLNSDLMYRIRLPDEWGNNSFSALTQQAQDYVQGYVSGLNHYVASLTEQQKTERLAGEPLVTFSIADVIRFTMRFGIMKELVEMGPHLLASTLSVCADELKHSPHTKEVIQEGGFGSNAWAFGGDVAKGFGSILLGNPHSAWQRTPHQQRIYMHQYHLTIEGELDVAGSSFLGFPLPMTGYNSDVSWSILDAATVTPFVLQKMKLESDDTGYYYRVDGEKRALAIRTIDIPVLQNNGSVAQQQYSFLESEIGIVYKLPERPGKPEGWYAITNPNENNAAGLDQFLAAAKSASTEEFTHAIEQNRGILCQLVVADRHGYVGYVIAGRAPALTDDQMVSRHVRLPDAAFNVLDGSKSESFLRDANGNIQLADASFYPTIHSRGIIHNTNNSYKFTEYGKEQPDYASVFGQHKADYQLAKPIAAGLRYDPRLIMSYRRMSELVAAQAVKPEHVLQVIFDNRNYAAETFLDDILLKLSNVDLSESVSRGFQILAQWDQKNNAESTGALLFNQFWSQLIAQGLLVAPASGDPSKGSQLLLNQRNAGELVDAMQSAIDTLEQCNLALNASWGSVLHQQADGGLIPMHGGSYQEGLLNGEMPGELTDKGFAVILFGTVYIQRVHWQQEKLVADVLLSHGQRETIDSNSRSRQLAMFANKQLYRAPFLSDGFDNSGERLLLNLTAITSVETAQQGEML</sequence>
<evidence type="ECO:0000313" key="5">
    <source>
        <dbReference type="EMBL" id="TXR53661.1"/>
    </source>
</evidence>
<dbReference type="OrthoDB" id="9760084at2"/>
<name>A0A5C8Z933_9GAMM</name>
<organism evidence="5 6">
    <name type="scientific">Reinekea thalattae</name>
    <dbReference type="NCBI Taxonomy" id="2593301"/>
    <lineage>
        <taxon>Bacteria</taxon>
        <taxon>Pseudomonadati</taxon>
        <taxon>Pseudomonadota</taxon>
        <taxon>Gammaproteobacteria</taxon>
        <taxon>Oceanospirillales</taxon>
        <taxon>Saccharospirillaceae</taxon>
        <taxon>Reinekea</taxon>
    </lineage>
</organism>
<comment type="caution">
    <text evidence="5">The sequence shown here is derived from an EMBL/GenBank/DDBJ whole genome shotgun (WGS) entry which is preliminary data.</text>
</comment>
<dbReference type="InterPro" id="IPR002692">
    <property type="entry name" value="S45"/>
</dbReference>
<evidence type="ECO:0000256" key="2">
    <source>
        <dbReference type="ARBA" id="ARBA00022729"/>
    </source>
</evidence>
<comment type="similarity">
    <text evidence="1">Belongs to the peptidase S45 family.</text>
</comment>
<dbReference type="SUPFAM" id="SSF56235">
    <property type="entry name" value="N-terminal nucleophile aminohydrolases (Ntn hydrolases)"/>
    <property type="match status" value="1"/>
</dbReference>
<keyword evidence="6" id="KW-1185">Reference proteome</keyword>
<dbReference type="GO" id="GO:0016811">
    <property type="term" value="F:hydrolase activity, acting on carbon-nitrogen (but not peptide) bonds, in linear amides"/>
    <property type="evidence" value="ECO:0007669"/>
    <property type="project" value="InterPro"/>
</dbReference>
<evidence type="ECO:0000256" key="4">
    <source>
        <dbReference type="ARBA" id="ARBA00023145"/>
    </source>
</evidence>
<evidence type="ECO:0000256" key="3">
    <source>
        <dbReference type="ARBA" id="ARBA00022801"/>
    </source>
</evidence>
<dbReference type="Gene3D" id="1.10.439.10">
    <property type="entry name" value="Penicillin Amidohydrolase, domain 1"/>
    <property type="match status" value="1"/>
</dbReference>
<evidence type="ECO:0000256" key="1">
    <source>
        <dbReference type="ARBA" id="ARBA00006586"/>
    </source>
</evidence>
<dbReference type="PANTHER" id="PTHR34218:SF3">
    <property type="entry name" value="ACYL-HOMOSERINE LACTONE ACYLASE PVDQ"/>
    <property type="match status" value="1"/>
</dbReference>
<dbReference type="InterPro" id="IPR043147">
    <property type="entry name" value="Penicillin_amidase_A-knob"/>
</dbReference>
<dbReference type="EMBL" id="VKAD01000001">
    <property type="protein sequence ID" value="TXR53661.1"/>
    <property type="molecule type" value="Genomic_DNA"/>
</dbReference>
<dbReference type="Gene3D" id="1.10.1400.10">
    <property type="match status" value="1"/>
</dbReference>
<dbReference type="Proteomes" id="UP000321764">
    <property type="component" value="Unassembled WGS sequence"/>
</dbReference>
<keyword evidence="4" id="KW-0865">Zymogen</keyword>
<dbReference type="RefSeq" id="WP_147713061.1">
    <property type="nucleotide sequence ID" value="NZ_VKAD01000001.1"/>
</dbReference>
<protein>
    <submittedName>
        <fullName evidence="5">Penicillin acylase family protein</fullName>
    </submittedName>
</protein>
<keyword evidence="2" id="KW-0732">Signal</keyword>